<feature type="domain" description="Tyrosine-protein phosphatase" evidence="5">
    <location>
        <begin position="37"/>
        <end position="196"/>
    </location>
</feature>
<dbReference type="WBParaSite" id="sdigi.contig443.g8353.t1">
    <property type="protein sequence ID" value="sdigi.contig443.g8353.t1"/>
    <property type="gene ID" value="sdigi.contig443.g8353"/>
</dbReference>
<dbReference type="GO" id="GO:0004725">
    <property type="term" value="F:protein tyrosine phosphatase activity"/>
    <property type="evidence" value="ECO:0007669"/>
    <property type="project" value="UniProtKB-EC"/>
</dbReference>
<dbReference type="CDD" id="cd14499">
    <property type="entry name" value="CDC14_C"/>
    <property type="match status" value="1"/>
</dbReference>
<dbReference type="SUPFAM" id="SSF52799">
    <property type="entry name" value="(Phosphotyrosine protein) phosphatases II"/>
    <property type="match status" value="1"/>
</dbReference>
<reference evidence="8" key="1">
    <citation type="submission" date="2022-11" db="UniProtKB">
        <authorList>
            <consortium name="WormBaseParasite"/>
        </authorList>
    </citation>
    <scope>IDENTIFICATION</scope>
</reference>
<dbReference type="EC" id="3.1.3.48" evidence="2"/>
<organism evidence="7 8">
    <name type="scientific">Setaria digitata</name>
    <dbReference type="NCBI Taxonomy" id="48799"/>
    <lineage>
        <taxon>Eukaryota</taxon>
        <taxon>Metazoa</taxon>
        <taxon>Ecdysozoa</taxon>
        <taxon>Nematoda</taxon>
        <taxon>Chromadorea</taxon>
        <taxon>Rhabditida</taxon>
        <taxon>Spirurina</taxon>
        <taxon>Spiruromorpha</taxon>
        <taxon>Filarioidea</taxon>
        <taxon>Setariidae</taxon>
        <taxon>Setaria</taxon>
    </lineage>
</organism>
<dbReference type="FunFam" id="3.90.190.10:FF:000006">
    <property type="entry name" value="Dual specificity protein phosphatase CDC14B"/>
    <property type="match status" value="1"/>
</dbReference>
<name>A0A915PUS0_9BILA</name>
<evidence type="ECO:0000259" key="5">
    <source>
        <dbReference type="PROSITE" id="PS50054"/>
    </source>
</evidence>
<keyword evidence="3" id="KW-0378">Hydrolase</keyword>
<dbReference type="PROSITE" id="PS50054">
    <property type="entry name" value="TYR_PHOSPHATASE_DUAL"/>
    <property type="match status" value="1"/>
</dbReference>
<accession>A0A915PUS0</accession>
<feature type="domain" description="Tyrosine specific protein phosphatases" evidence="6">
    <location>
        <begin position="120"/>
        <end position="182"/>
    </location>
</feature>
<evidence type="ECO:0000313" key="8">
    <source>
        <dbReference type="WBParaSite" id="sdigi.contig443.g8353.t1"/>
    </source>
</evidence>
<dbReference type="Pfam" id="PF22785">
    <property type="entry name" value="Tc-R-P"/>
    <property type="match status" value="1"/>
</dbReference>
<evidence type="ECO:0000259" key="6">
    <source>
        <dbReference type="PROSITE" id="PS50056"/>
    </source>
</evidence>
<dbReference type="AlphaFoldDB" id="A0A915PUS0"/>
<proteinExistence type="inferred from homology"/>
<dbReference type="InterPro" id="IPR020422">
    <property type="entry name" value="TYR_PHOSPHATASE_DUAL_dom"/>
</dbReference>
<dbReference type="PROSITE" id="PS00383">
    <property type="entry name" value="TYR_PHOSPHATASE_1"/>
    <property type="match status" value="1"/>
</dbReference>
<dbReference type="PROSITE" id="PS50056">
    <property type="entry name" value="TYR_PHOSPHATASE_2"/>
    <property type="match status" value="1"/>
</dbReference>
<evidence type="ECO:0000256" key="2">
    <source>
        <dbReference type="ARBA" id="ARBA00013064"/>
    </source>
</evidence>
<evidence type="ECO:0000256" key="1">
    <source>
        <dbReference type="ARBA" id="ARBA00007315"/>
    </source>
</evidence>
<dbReference type="InterPro" id="IPR016130">
    <property type="entry name" value="Tyr_Pase_AS"/>
</dbReference>
<dbReference type="InterPro" id="IPR050561">
    <property type="entry name" value="PTP"/>
</dbReference>
<keyword evidence="7" id="KW-1185">Reference proteome</keyword>
<protein>
    <recommendedName>
        <fullName evidence="2">protein-tyrosine-phosphatase</fullName>
        <ecNumber evidence="2">3.1.3.48</ecNumber>
    </recommendedName>
</protein>
<dbReference type="InterPro" id="IPR044506">
    <property type="entry name" value="CDC14_C"/>
</dbReference>
<evidence type="ECO:0000256" key="3">
    <source>
        <dbReference type="ARBA" id="ARBA00022801"/>
    </source>
</evidence>
<dbReference type="Gene3D" id="3.90.190.10">
    <property type="entry name" value="Protein tyrosine phosphatase superfamily"/>
    <property type="match status" value="1"/>
</dbReference>
<evidence type="ECO:0000256" key="4">
    <source>
        <dbReference type="ARBA" id="ARBA00022912"/>
    </source>
</evidence>
<evidence type="ECO:0000313" key="7">
    <source>
        <dbReference type="Proteomes" id="UP000887581"/>
    </source>
</evidence>
<dbReference type="SMART" id="SM00195">
    <property type="entry name" value="DSPc"/>
    <property type="match status" value="1"/>
</dbReference>
<dbReference type="Proteomes" id="UP000887581">
    <property type="component" value="Unplaced"/>
</dbReference>
<dbReference type="InterPro" id="IPR029021">
    <property type="entry name" value="Prot-tyrosine_phosphatase-like"/>
</dbReference>
<dbReference type="PANTHER" id="PTHR23339">
    <property type="entry name" value="TYROSINE SPECIFIC PROTEIN PHOSPHATASE AND DUAL SPECIFICITY PROTEIN PHOSPHATASE"/>
    <property type="match status" value="1"/>
</dbReference>
<keyword evidence="4" id="KW-0904">Protein phosphatase</keyword>
<dbReference type="InterPro" id="IPR000387">
    <property type="entry name" value="Tyr_Pase_dom"/>
</dbReference>
<sequence length="400" mass="44558">MFVVFFVVPSLAVKFGWLAFDTFDPDEYEYYEKVENGDLNWIIPSKVLSFCGPHNKSVVANGYPYHAPEVYFDYFRTHNISTIIRLNKRMYDAKRFLDAGFEHVDLFFVDGSVPSDEIVERFINVVDNAKGGVAVHCKAGLGRTGTLIACWLMKEYGVTAAESIAWLRICRPGSVIGPQQEFLVEKQPWCWAMGSKSVHLSQLTNKVNGIRIENSSSKRIVLPISRPILLTSTRVKTTEKVADKDYTEKKGEKPSQGDHLLVQKAKAQRTGIAHAKFTSPTTPVKPLSTNSNVVTRRILRSSGDVSVPPPISRVTVSATTAANNKPLTKCKSTRRLTTLRTEPYPSSGVKVHLPASVYELRPRNNSKTYGVLRFNDPAKELAPNSVALIGISARRNLSEL</sequence>
<comment type="similarity">
    <text evidence="1">Belongs to the protein-tyrosine phosphatase family. Non-receptor class CDC14 subfamily.</text>
</comment>